<dbReference type="InterPro" id="IPR036167">
    <property type="entry name" value="tRNA_intron_Endo_cat-like_sf"/>
</dbReference>
<sequence>MQPNKATESSLVQKGQRQARLENERIYGQPLPRRTPKNWLFELLGSWYPQDTDDTVIGVLDAPSRSVWVFDQEQQMTLWRKGFFGKGNLSRSEPTWLKREINRLQVEKKGGKELTAEELTAKRRMIRKQFKQQRAEAVAAAEAEAEVSFASNPNSAPVITTVIPSTQTAGLNQQLQAILSAGDVEALPDLTIEETPDNMEHLQLSLAEAFFVAWTTGCLIIREHDSGELITLPDLWLRCQKIHSPTWPNRIDNPFLIQYVAYHHFRSLGWVVKSGIKFCVDYLLYKKGPVFHHAEFAVVVVPSYEDPEDLQTSPYNLPNVGPMSWQWFSTLNRANSQVMKTLVLAHITIPASKSISSSLLETPKVISKFNVREIVIRRFVAARMRD</sequence>
<evidence type="ECO:0000256" key="5">
    <source>
        <dbReference type="PIRSR" id="PIRSR011789-1"/>
    </source>
</evidence>
<dbReference type="CDD" id="cd22363">
    <property type="entry name" value="tRNA-intron_lyase_C"/>
    <property type="match status" value="1"/>
</dbReference>
<feature type="active site" evidence="5">
    <location>
        <position position="285"/>
    </location>
</feature>
<name>A0A0C3B7Q7_SERVB</name>
<keyword evidence="8" id="KW-1185">Reference proteome</keyword>
<dbReference type="GO" id="GO:0005737">
    <property type="term" value="C:cytoplasm"/>
    <property type="evidence" value="ECO:0007669"/>
    <property type="project" value="TreeGrafter"/>
</dbReference>
<dbReference type="EMBL" id="KN824279">
    <property type="protein sequence ID" value="KIM32860.1"/>
    <property type="molecule type" value="Genomic_DNA"/>
</dbReference>
<dbReference type="PANTHER" id="PTHR21227:SF0">
    <property type="entry name" value="TRNA-SPLICING ENDONUCLEASE SUBUNIT SEN2"/>
    <property type="match status" value="1"/>
</dbReference>
<proteinExistence type="inferred from homology"/>
<feature type="domain" description="tRNA intron endonuclease catalytic" evidence="6">
    <location>
        <begin position="255"/>
        <end position="347"/>
    </location>
</feature>
<dbReference type="GO" id="GO:0000214">
    <property type="term" value="C:tRNA-intron endonuclease complex"/>
    <property type="evidence" value="ECO:0007669"/>
    <property type="project" value="UniProtKB-UniRule"/>
</dbReference>
<gene>
    <name evidence="7" type="ORF">M408DRAFT_326578</name>
</gene>
<keyword evidence="3 4" id="KW-0456">Lyase</keyword>
<comment type="function">
    <text evidence="4">Constitutes one of the two catalytic subunit of the tRNA-splicing endonuclease complex, a complex responsible for identification and cleavage of the splice sites in pre-tRNA. It cleaves pre-tRNA at the 5'- and 3'-splice sites to release the intron. The products are an intron and two tRNA half-molecules bearing 2',3'-cyclic phosphate and 5'-OH termini. There are no conserved sequences at the splice sites, but the intron is invariably located at the same site in the gene, placing the splice sites an invariant distance from the constant structural features of the tRNA body.</text>
</comment>
<dbReference type="GO" id="GO:0003676">
    <property type="term" value="F:nucleic acid binding"/>
    <property type="evidence" value="ECO:0007669"/>
    <property type="project" value="InterPro"/>
</dbReference>
<dbReference type="InterPro" id="IPR006677">
    <property type="entry name" value="tRNA_intron_Endonuc_cat-like"/>
</dbReference>
<evidence type="ECO:0000256" key="3">
    <source>
        <dbReference type="ARBA" id="ARBA00023239"/>
    </source>
</evidence>
<dbReference type="SUPFAM" id="SSF53032">
    <property type="entry name" value="tRNA-intron endonuclease catalytic domain-like"/>
    <property type="match status" value="1"/>
</dbReference>
<dbReference type="PIRSF" id="PIRSF011789">
    <property type="entry name" value="tRNA_splic_SEN2"/>
    <property type="match status" value="1"/>
</dbReference>
<evidence type="ECO:0000256" key="2">
    <source>
        <dbReference type="ARBA" id="ARBA00022694"/>
    </source>
</evidence>
<evidence type="ECO:0000313" key="8">
    <source>
        <dbReference type="Proteomes" id="UP000054097"/>
    </source>
</evidence>
<dbReference type="InterPro" id="IPR011856">
    <property type="entry name" value="tRNA_endonuc-like_dom_sf"/>
</dbReference>
<evidence type="ECO:0000256" key="4">
    <source>
        <dbReference type="PIRNR" id="PIRNR011789"/>
    </source>
</evidence>
<dbReference type="Gene3D" id="3.40.1350.10">
    <property type="match status" value="1"/>
</dbReference>
<dbReference type="InterPro" id="IPR016589">
    <property type="entry name" value="tRNA_splic_SEN2"/>
</dbReference>
<protein>
    <recommendedName>
        <fullName evidence="4">tRNA-splicing endonuclease subunit Sen2</fullName>
        <ecNumber evidence="4">4.6.1.16</ecNumber>
    </recommendedName>
</protein>
<dbReference type="OrthoDB" id="10249562at2759"/>
<dbReference type="InterPro" id="IPR006676">
    <property type="entry name" value="tRNA_splic"/>
</dbReference>
<evidence type="ECO:0000259" key="6">
    <source>
        <dbReference type="Pfam" id="PF01974"/>
    </source>
</evidence>
<dbReference type="PANTHER" id="PTHR21227">
    <property type="entry name" value="TRNA-SPLICING ENDONUCLEASE SUBUNIT SEN2"/>
    <property type="match status" value="1"/>
</dbReference>
<reference evidence="7 8" key="1">
    <citation type="submission" date="2014-04" db="EMBL/GenBank/DDBJ databases">
        <authorList>
            <consortium name="DOE Joint Genome Institute"/>
            <person name="Kuo A."/>
            <person name="Zuccaro A."/>
            <person name="Kohler A."/>
            <person name="Nagy L.G."/>
            <person name="Floudas D."/>
            <person name="Copeland A."/>
            <person name="Barry K.W."/>
            <person name="Cichocki N."/>
            <person name="Veneault-Fourrey C."/>
            <person name="LaButti K."/>
            <person name="Lindquist E.A."/>
            <person name="Lipzen A."/>
            <person name="Lundell T."/>
            <person name="Morin E."/>
            <person name="Murat C."/>
            <person name="Sun H."/>
            <person name="Tunlid A."/>
            <person name="Henrissat B."/>
            <person name="Grigoriev I.V."/>
            <person name="Hibbett D.S."/>
            <person name="Martin F."/>
            <person name="Nordberg H.P."/>
            <person name="Cantor M.N."/>
            <person name="Hua S.X."/>
        </authorList>
    </citation>
    <scope>NUCLEOTIDE SEQUENCE [LARGE SCALE GENOMIC DNA]</scope>
    <source>
        <strain evidence="7 8">MAFF 305830</strain>
    </source>
</reference>
<evidence type="ECO:0000313" key="7">
    <source>
        <dbReference type="EMBL" id="KIM32860.1"/>
    </source>
</evidence>
<keyword evidence="2 4" id="KW-0819">tRNA processing</keyword>
<feature type="active site" evidence="5">
    <location>
        <position position="293"/>
    </location>
</feature>
<dbReference type="Pfam" id="PF01974">
    <property type="entry name" value="tRNA_int_endo"/>
    <property type="match status" value="1"/>
</dbReference>
<accession>A0A0C3B7Q7</accession>
<dbReference type="GO" id="GO:0000379">
    <property type="term" value="P:tRNA-type intron splice site recognition and cleavage"/>
    <property type="evidence" value="ECO:0007669"/>
    <property type="project" value="TreeGrafter"/>
</dbReference>
<evidence type="ECO:0000256" key="1">
    <source>
        <dbReference type="ARBA" id="ARBA00008078"/>
    </source>
</evidence>
<dbReference type="AlphaFoldDB" id="A0A0C3B7Q7"/>
<organism evidence="7 8">
    <name type="scientific">Serendipita vermifera MAFF 305830</name>
    <dbReference type="NCBI Taxonomy" id="933852"/>
    <lineage>
        <taxon>Eukaryota</taxon>
        <taxon>Fungi</taxon>
        <taxon>Dikarya</taxon>
        <taxon>Basidiomycota</taxon>
        <taxon>Agaricomycotina</taxon>
        <taxon>Agaricomycetes</taxon>
        <taxon>Sebacinales</taxon>
        <taxon>Serendipitaceae</taxon>
        <taxon>Serendipita</taxon>
    </lineage>
</organism>
<feature type="active site" evidence="5">
    <location>
        <position position="340"/>
    </location>
</feature>
<reference evidence="8" key="2">
    <citation type="submission" date="2015-01" db="EMBL/GenBank/DDBJ databases">
        <title>Evolutionary Origins and Diversification of the Mycorrhizal Mutualists.</title>
        <authorList>
            <consortium name="DOE Joint Genome Institute"/>
            <consortium name="Mycorrhizal Genomics Consortium"/>
            <person name="Kohler A."/>
            <person name="Kuo A."/>
            <person name="Nagy L.G."/>
            <person name="Floudas D."/>
            <person name="Copeland A."/>
            <person name="Barry K.W."/>
            <person name="Cichocki N."/>
            <person name="Veneault-Fourrey C."/>
            <person name="LaButti K."/>
            <person name="Lindquist E.A."/>
            <person name="Lipzen A."/>
            <person name="Lundell T."/>
            <person name="Morin E."/>
            <person name="Murat C."/>
            <person name="Riley R."/>
            <person name="Ohm R."/>
            <person name="Sun H."/>
            <person name="Tunlid A."/>
            <person name="Henrissat B."/>
            <person name="Grigoriev I.V."/>
            <person name="Hibbett D.S."/>
            <person name="Martin F."/>
        </authorList>
    </citation>
    <scope>NUCLEOTIDE SEQUENCE [LARGE SCALE GENOMIC DNA]</scope>
    <source>
        <strain evidence="8">MAFF 305830</strain>
    </source>
</reference>
<dbReference type="STRING" id="933852.A0A0C3B7Q7"/>
<dbReference type="HOGENOM" id="CLU_012847_2_0_1"/>
<dbReference type="FunFam" id="3.40.1350.10:FF:000007">
    <property type="entry name" value="tRNA-splicing endonuclease subunit Sen2"/>
    <property type="match status" value="1"/>
</dbReference>
<comment type="similarity">
    <text evidence="1 4">Belongs to the tRNA-intron endonuclease family.</text>
</comment>
<dbReference type="GO" id="GO:0000213">
    <property type="term" value="F:tRNA-intron lyase activity"/>
    <property type="evidence" value="ECO:0007669"/>
    <property type="project" value="UniProtKB-UniRule"/>
</dbReference>
<dbReference type="Proteomes" id="UP000054097">
    <property type="component" value="Unassembled WGS sequence"/>
</dbReference>
<dbReference type="EC" id="4.6.1.16" evidence="4"/>